<reference evidence="2 3" key="1">
    <citation type="journal article" date="2018" name="Front. Plant Sci.">
        <title>Red Clover (Trifolium pratense) and Zigzag Clover (T. medium) - A Picture of Genomic Similarities and Differences.</title>
        <authorList>
            <person name="Dluhosova J."/>
            <person name="Istvanek J."/>
            <person name="Nedelnik J."/>
            <person name="Repkova J."/>
        </authorList>
    </citation>
    <scope>NUCLEOTIDE SEQUENCE [LARGE SCALE GENOMIC DNA]</scope>
    <source>
        <strain evidence="3">cv. 10/8</strain>
        <tissue evidence="2">Leaf</tissue>
    </source>
</reference>
<name>A0A392UQA1_9FABA</name>
<sequence>MELRRRKEGSSFDASSSVDE</sequence>
<comment type="caution">
    <text evidence="2">The sequence shown here is derived from an EMBL/GenBank/DDBJ whole genome shotgun (WGS) entry which is preliminary data.</text>
</comment>
<evidence type="ECO:0000313" key="3">
    <source>
        <dbReference type="Proteomes" id="UP000265520"/>
    </source>
</evidence>
<feature type="region of interest" description="Disordered" evidence="1">
    <location>
        <begin position="1"/>
        <end position="20"/>
    </location>
</feature>
<evidence type="ECO:0000256" key="1">
    <source>
        <dbReference type="SAM" id="MobiDB-lite"/>
    </source>
</evidence>
<dbReference type="AlphaFoldDB" id="A0A392UQA1"/>
<proteinExistence type="predicted"/>
<dbReference type="EMBL" id="LXQA010873628">
    <property type="protein sequence ID" value="MCI75028.1"/>
    <property type="molecule type" value="Genomic_DNA"/>
</dbReference>
<evidence type="ECO:0000313" key="2">
    <source>
        <dbReference type="EMBL" id="MCI75028.1"/>
    </source>
</evidence>
<feature type="non-terminal residue" evidence="2">
    <location>
        <position position="20"/>
    </location>
</feature>
<accession>A0A392UQA1</accession>
<feature type="compositionally biased region" description="Basic and acidic residues" evidence="1">
    <location>
        <begin position="1"/>
        <end position="10"/>
    </location>
</feature>
<keyword evidence="3" id="KW-1185">Reference proteome</keyword>
<dbReference type="Proteomes" id="UP000265520">
    <property type="component" value="Unassembled WGS sequence"/>
</dbReference>
<organism evidence="2 3">
    <name type="scientific">Trifolium medium</name>
    <dbReference type="NCBI Taxonomy" id="97028"/>
    <lineage>
        <taxon>Eukaryota</taxon>
        <taxon>Viridiplantae</taxon>
        <taxon>Streptophyta</taxon>
        <taxon>Embryophyta</taxon>
        <taxon>Tracheophyta</taxon>
        <taxon>Spermatophyta</taxon>
        <taxon>Magnoliopsida</taxon>
        <taxon>eudicotyledons</taxon>
        <taxon>Gunneridae</taxon>
        <taxon>Pentapetalae</taxon>
        <taxon>rosids</taxon>
        <taxon>fabids</taxon>
        <taxon>Fabales</taxon>
        <taxon>Fabaceae</taxon>
        <taxon>Papilionoideae</taxon>
        <taxon>50 kb inversion clade</taxon>
        <taxon>NPAAA clade</taxon>
        <taxon>Hologalegina</taxon>
        <taxon>IRL clade</taxon>
        <taxon>Trifolieae</taxon>
        <taxon>Trifolium</taxon>
    </lineage>
</organism>
<protein>
    <submittedName>
        <fullName evidence="2">Uncharacterized protein</fullName>
    </submittedName>
</protein>